<dbReference type="InterPro" id="IPR029063">
    <property type="entry name" value="SAM-dependent_MTases_sf"/>
</dbReference>
<dbReference type="Gene3D" id="3.30.450.20">
    <property type="entry name" value="PAS domain"/>
    <property type="match status" value="1"/>
</dbReference>
<dbReference type="PROSITE" id="PS50122">
    <property type="entry name" value="CHEB"/>
    <property type="match status" value="1"/>
</dbReference>
<dbReference type="InterPro" id="IPR000780">
    <property type="entry name" value="CheR_MeTrfase"/>
</dbReference>
<dbReference type="InterPro" id="IPR035965">
    <property type="entry name" value="PAS-like_dom_sf"/>
</dbReference>
<dbReference type="PRINTS" id="PR00996">
    <property type="entry name" value="CHERMTFRASE"/>
</dbReference>
<reference evidence="8" key="1">
    <citation type="submission" date="2022-01" db="EMBL/GenBank/DDBJ databases">
        <title>Novel species in genus Dyadobacter.</title>
        <authorList>
            <person name="Ma C."/>
        </authorList>
    </citation>
    <scope>NUCLEOTIDE SEQUENCE</scope>
    <source>
        <strain evidence="8">CY357</strain>
    </source>
</reference>
<dbReference type="InterPro" id="IPR022641">
    <property type="entry name" value="CheR_N"/>
</dbReference>
<dbReference type="InterPro" id="IPR035909">
    <property type="entry name" value="CheB_C"/>
</dbReference>
<dbReference type="RefSeq" id="WP_235176350.1">
    <property type="nucleotide sequence ID" value="NZ_JAKFFV010000001.1"/>
</dbReference>
<dbReference type="SUPFAM" id="SSF55874">
    <property type="entry name" value="ATPase domain of HSP90 chaperone/DNA topoisomerase II/histidine kinase"/>
    <property type="match status" value="1"/>
</dbReference>
<dbReference type="PANTHER" id="PTHR24422:SF27">
    <property type="entry name" value="PROTEIN-GLUTAMATE O-METHYLTRANSFERASE"/>
    <property type="match status" value="1"/>
</dbReference>
<dbReference type="Gene3D" id="3.40.50.180">
    <property type="entry name" value="Methylesterase CheB, C-terminal domain"/>
    <property type="match status" value="1"/>
</dbReference>
<dbReference type="InterPro" id="IPR005467">
    <property type="entry name" value="His_kinase_dom"/>
</dbReference>
<keyword evidence="3" id="KW-0145">Chemotaxis</keyword>
<evidence type="ECO:0000256" key="2">
    <source>
        <dbReference type="ARBA" id="ARBA00012438"/>
    </source>
</evidence>
<feature type="coiled-coil region" evidence="4">
    <location>
        <begin position="637"/>
        <end position="699"/>
    </location>
</feature>
<accession>A0A9X1Q8Z2</accession>
<dbReference type="InterPro" id="IPR036097">
    <property type="entry name" value="HisK_dim/P_sf"/>
</dbReference>
<dbReference type="SUPFAM" id="SSF55785">
    <property type="entry name" value="PYP-like sensor domain (PAS domain)"/>
    <property type="match status" value="1"/>
</dbReference>
<keyword evidence="3" id="KW-0378">Hydrolase</keyword>
<evidence type="ECO:0000313" key="8">
    <source>
        <dbReference type="EMBL" id="MCF2496694.1"/>
    </source>
</evidence>
<dbReference type="GO" id="GO:0006935">
    <property type="term" value="P:chemotaxis"/>
    <property type="evidence" value="ECO:0007669"/>
    <property type="project" value="UniProtKB-UniRule"/>
</dbReference>
<keyword evidence="4" id="KW-0175">Coiled coil</keyword>
<feature type="active site" evidence="3">
    <location>
        <position position="133"/>
    </location>
</feature>
<dbReference type="InterPro" id="IPR000673">
    <property type="entry name" value="Sig_transdc_resp-reg_Me-estase"/>
</dbReference>
<feature type="domain" description="CheR-type methyltransferase" evidence="7">
    <location>
        <begin position="208"/>
        <end position="443"/>
    </location>
</feature>
<dbReference type="SUPFAM" id="SSF53335">
    <property type="entry name" value="S-adenosyl-L-methionine-dependent methyltransferases"/>
    <property type="match status" value="1"/>
</dbReference>
<dbReference type="Pfam" id="PF03705">
    <property type="entry name" value="CheR_N"/>
    <property type="match status" value="1"/>
</dbReference>
<evidence type="ECO:0000256" key="3">
    <source>
        <dbReference type="PROSITE-ProRule" id="PRU00050"/>
    </source>
</evidence>
<name>A0A9X1Q8Z2_9BACT</name>
<dbReference type="PROSITE" id="PS50123">
    <property type="entry name" value="CHER"/>
    <property type="match status" value="1"/>
</dbReference>
<dbReference type="PROSITE" id="PS50109">
    <property type="entry name" value="HIS_KIN"/>
    <property type="match status" value="1"/>
</dbReference>
<dbReference type="GO" id="GO:0000156">
    <property type="term" value="F:phosphorelay response regulator activity"/>
    <property type="evidence" value="ECO:0007669"/>
    <property type="project" value="InterPro"/>
</dbReference>
<gene>
    <name evidence="8" type="ORF">L0661_00145</name>
</gene>
<dbReference type="SMART" id="SM00138">
    <property type="entry name" value="MeTrc"/>
    <property type="match status" value="1"/>
</dbReference>
<dbReference type="GO" id="GO:0008757">
    <property type="term" value="F:S-adenosylmethionine-dependent methyltransferase activity"/>
    <property type="evidence" value="ECO:0007669"/>
    <property type="project" value="InterPro"/>
</dbReference>
<dbReference type="Proteomes" id="UP001139411">
    <property type="component" value="Unassembled WGS sequence"/>
</dbReference>
<dbReference type="InterPro" id="IPR022642">
    <property type="entry name" value="CheR_C"/>
</dbReference>
<dbReference type="Gene3D" id="1.10.287.130">
    <property type="match status" value="1"/>
</dbReference>
<dbReference type="SUPFAM" id="SSF47757">
    <property type="entry name" value="Chemotaxis receptor methyltransferase CheR, N-terminal domain"/>
    <property type="match status" value="1"/>
</dbReference>
<feature type="active site" evidence="3">
    <location>
        <position position="15"/>
    </location>
</feature>
<dbReference type="GO" id="GO:0005524">
    <property type="term" value="F:ATP binding"/>
    <property type="evidence" value="ECO:0007669"/>
    <property type="project" value="UniProtKB-KW"/>
</dbReference>
<dbReference type="SMART" id="SM00387">
    <property type="entry name" value="HATPase_c"/>
    <property type="match status" value="1"/>
</dbReference>
<evidence type="ECO:0000313" key="9">
    <source>
        <dbReference type="Proteomes" id="UP001139411"/>
    </source>
</evidence>
<comment type="catalytic activity">
    <reaction evidence="1">
        <text>ATP + protein L-histidine = ADP + protein N-phospho-L-histidine.</text>
        <dbReference type="EC" id="2.7.13.3"/>
    </reaction>
</comment>
<dbReference type="InterPro" id="IPR003594">
    <property type="entry name" value="HATPase_dom"/>
</dbReference>
<dbReference type="Pfam" id="PF02518">
    <property type="entry name" value="HATPase_c"/>
    <property type="match status" value="1"/>
</dbReference>
<dbReference type="GO" id="GO:0005737">
    <property type="term" value="C:cytoplasm"/>
    <property type="evidence" value="ECO:0007669"/>
    <property type="project" value="InterPro"/>
</dbReference>
<evidence type="ECO:0000256" key="4">
    <source>
        <dbReference type="SAM" id="Coils"/>
    </source>
</evidence>
<sequence>MSSIEPHHIVAIGASAGGLDELVAFFENTPLDGVAYVVVQHLSADYESRLAEVLSRYSKLAMVQAVEGMDLRSNFVYVIPGDKFMTIERGHLHLSDKSSVRSPHMTINTFLSSLASDFGPKAIGVILSGLGSDGSDGVKAVKKAGGMVIARNPDTTEFNSMPSNAVATGMVDFIVEPQAMPATIQDYVQREIDLLAASISDGENMASLIELISQQLPLDFSDYKQSTILRRIKRRAAYNNFEQLENYLEFAKGSPNEIDALAKDFLISVTAFFRDTEAFDALEKRILPSIIKSLSIGQEIRIWVTGCATGEEAYSMAILVRELLADKIQDHEVKIFATDIDSAALTHAGKGIYTAAVVSKMPQAYLERYFVQQGEDYKVSAALRKMVIFSRHDLVKNPPYCNMHLISCRNLLIYMTPTLQQKIYHMLLFGLKSEGYLFLGSSENPSPILKSLKTIDKNAKIYKKLDAVPSVNFETFTVPEYTYHKPASLAVSQPETNKTPDRTLDSAIHETVLNEEQRLLICVDENNKVLKSYGPTDRFLTQKILTSDLTELLPGPLNIAFKTACKKVRETHKKSVVTGVVIQQGQQTIQVNLSVSPMVFKGRPNGFLVVQLTEDEDPGLPAGAMQFNEKLYLDDYTRFLEQENKDQKEQLAASSEKLFALNENMQSFNEELLSANEEMQSTNEEMQSINEELHTINADYKLKNQELIELNDDLNNYFKSNINGQLFISSDLRLLRFSPGTVRHINLLESDIGRPISNISTNFRFETLSEDINHVLENGYSITREIQANDGKWYQVMTMAYIQQVSNKRTGAIITFNDITGLKEIQHQLDKKNEILTRINADLDNFVHTASHDLLGPLSNIGVSVGLLTEMRADDQELKPILDIIGYSVKKFQGLVKDIGTVARIEDEAILTEMVELNEILDSILWSLGDKIRQTGAVITSDFKVGQILFSKKNLRSILFNLVSNAIKYRSEHTPVVTIQTATVGEFTALTVQDNGSGMAENDIDKIFHKYHRLQTDHEGQGIGLYLAKKIIDAAGGSIRVESTPGKGSKFVIYFPVAVLQ</sequence>
<feature type="active site" evidence="3">
    <location>
        <position position="41"/>
    </location>
</feature>
<dbReference type="Gene3D" id="3.40.50.150">
    <property type="entry name" value="Vaccinia Virus protein VP39"/>
    <property type="match status" value="1"/>
</dbReference>
<dbReference type="SUPFAM" id="SSF47384">
    <property type="entry name" value="Homodimeric domain of signal transducing histidine kinase"/>
    <property type="match status" value="1"/>
</dbReference>
<dbReference type="Gene3D" id="3.30.565.10">
    <property type="entry name" value="Histidine kinase-like ATPase, C-terminal domain"/>
    <property type="match status" value="1"/>
</dbReference>
<dbReference type="GO" id="GO:0000155">
    <property type="term" value="F:phosphorelay sensor kinase activity"/>
    <property type="evidence" value="ECO:0007669"/>
    <property type="project" value="InterPro"/>
</dbReference>
<organism evidence="8 9">
    <name type="scientific">Dyadobacter chenhuakuii</name>
    <dbReference type="NCBI Taxonomy" id="2909339"/>
    <lineage>
        <taxon>Bacteria</taxon>
        <taxon>Pseudomonadati</taxon>
        <taxon>Bacteroidota</taxon>
        <taxon>Cytophagia</taxon>
        <taxon>Cytophagales</taxon>
        <taxon>Spirosomataceae</taxon>
        <taxon>Dyadobacter</taxon>
    </lineage>
</organism>
<feature type="domain" description="Histidine kinase" evidence="5">
    <location>
        <begin position="849"/>
        <end position="1059"/>
    </location>
</feature>
<dbReference type="InterPro" id="IPR036890">
    <property type="entry name" value="HATPase_C_sf"/>
</dbReference>
<dbReference type="EMBL" id="JAKFFV010000001">
    <property type="protein sequence ID" value="MCF2496694.1"/>
    <property type="molecule type" value="Genomic_DNA"/>
</dbReference>
<dbReference type="EC" id="2.7.13.3" evidence="2"/>
<dbReference type="Pfam" id="PF13596">
    <property type="entry name" value="PAS_10"/>
    <property type="match status" value="1"/>
</dbReference>
<feature type="domain" description="CheB-type methylesterase" evidence="6">
    <location>
        <begin position="3"/>
        <end position="191"/>
    </location>
</feature>
<dbReference type="InterPro" id="IPR003661">
    <property type="entry name" value="HisK_dim/P_dom"/>
</dbReference>
<dbReference type="PANTHER" id="PTHR24422">
    <property type="entry name" value="CHEMOTAXIS PROTEIN METHYLTRANSFERASE"/>
    <property type="match status" value="1"/>
</dbReference>
<dbReference type="InterPro" id="IPR050903">
    <property type="entry name" value="Bact_Chemotaxis_MeTrfase"/>
</dbReference>
<dbReference type="Pfam" id="PF01739">
    <property type="entry name" value="CheR"/>
    <property type="match status" value="1"/>
</dbReference>
<dbReference type="AlphaFoldDB" id="A0A9X1Q8Z2"/>
<evidence type="ECO:0000259" key="5">
    <source>
        <dbReference type="PROSITE" id="PS50109"/>
    </source>
</evidence>
<protein>
    <recommendedName>
        <fullName evidence="2">histidine kinase</fullName>
        <ecNumber evidence="2">2.7.13.3</ecNumber>
    </recommendedName>
</protein>
<keyword evidence="8" id="KW-0067">ATP-binding</keyword>
<dbReference type="SUPFAM" id="SSF52738">
    <property type="entry name" value="Methylesterase CheB, C-terminal domain"/>
    <property type="match status" value="1"/>
</dbReference>
<evidence type="ECO:0000259" key="7">
    <source>
        <dbReference type="PROSITE" id="PS50123"/>
    </source>
</evidence>
<proteinExistence type="predicted"/>
<dbReference type="SMART" id="SM00388">
    <property type="entry name" value="HisKA"/>
    <property type="match status" value="1"/>
</dbReference>
<dbReference type="GO" id="GO:0008984">
    <property type="term" value="F:protein-glutamate methylesterase activity"/>
    <property type="evidence" value="ECO:0007669"/>
    <property type="project" value="InterPro"/>
</dbReference>
<evidence type="ECO:0000259" key="6">
    <source>
        <dbReference type="PROSITE" id="PS50122"/>
    </source>
</evidence>
<dbReference type="CDD" id="cd16434">
    <property type="entry name" value="CheB-CheR_fusion"/>
    <property type="match status" value="1"/>
</dbReference>
<evidence type="ECO:0000256" key="1">
    <source>
        <dbReference type="ARBA" id="ARBA00000085"/>
    </source>
</evidence>
<keyword evidence="8" id="KW-0547">Nucleotide-binding</keyword>
<comment type="caution">
    <text evidence="8">The sequence shown here is derived from an EMBL/GenBank/DDBJ whole genome shotgun (WGS) entry which is preliminary data.</text>
</comment>
<dbReference type="Pfam" id="PF01339">
    <property type="entry name" value="CheB_methylest"/>
    <property type="match status" value="1"/>
</dbReference>
<dbReference type="CDD" id="cd00082">
    <property type="entry name" value="HisKA"/>
    <property type="match status" value="1"/>
</dbReference>